<evidence type="ECO:0000256" key="4">
    <source>
        <dbReference type="ARBA" id="ARBA00023136"/>
    </source>
</evidence>
<evidence type="ECO:0000256" key="1">
    <source>
        <dbReference type="ARBA" id="ARBA00022475"/>
    </source>
</evidence>
<keyword evidence="4" id="KW-0472">Membrane</keyword>
<dbReference type="InterPro" id="IPR027398">
    <property type="entry name" value="SecD-TM"/>
</dbReference>
<dbReference type="Pfam" id="PF13721">
    <property type="entry name" value="SecD-TM1"/>
    <property type="match status" value="1"/>
</dbReference>
<keyword evidence="3" id="KW-1133">Transmembrane helix</keyword>
<dbReference type="InterPro" id="IPR022646">
    <property type="entry name" value="SecD/SecF_CS"/>
</dbReference>
<feature type="non-terminal residue" evidence="6">
    <location>
        <position position="1"/>
    </location>
</feature>
<accession>A0A382WHH3</accession>
<sequence>MRNHTPWWKWLIITAVILPGAFYALPNLFGDDPGIQLRGARGGSLGAEQLGQVQKVLDDAGLGYDSLVLDDTGIRIRLATTDAQLQTRDMLETRLPTGYTIALTLLPAAPDWLSGVGALPMYLGLDLRGGVHFLLEVDMASAQRRAEDRYVADLRSTLREAKIRYRGIARDTSGGITVTLRSAESAEDAL</sequence>
<dbReference type="EMBL" id="UINC01159792">
    <property type="protein sequence ID" value="SVD58080.1"/>
    <property type="molecule type" value="Genomic_DNA"/>
</dbReference>
<keyword evidence="1" id="KW-1003">Cell membrane</keyword>
<evidence type="ECO:0000256" key="3">
    <source>
        <dbReference type="ARBA" id="ARBA00022989"/>
    </source>
</evidence>
<keyword evidence="2" id="KW-0812">Transmembrane</keyword>
<reference evidence="6" key="1">
    <citation type="submission" date="2018-05" db="EMBL/GenBank/DDBJ databases">
        <authorList>
            <person name="Lanie J.A."/>
            <person name="Ng W.-L."/>
            <person name="Kazmierczak K.M."/>
            <person name="Andrzejewski T.M."/>
            <person name="Davidsen T.M."/>
            <person name="Wayne K.J."/>
            <person name="Tettelin H."/>
            <person name="Glass J.I."/>
            <person name="Rusch D."/>
            <person name="Podicherti R."/>
            <person name="Tsui H.-C.T."/>
            <person name="Winkler M.E."/>
        </authorList>
    </citation>
    <scope>NUCLEOTIDE SEQUENCE</scope>
</reference>
<gene>
    <name evidence="6" type="ORF">METZ01_LOCUS410934</name>
</gene>
<proteinExistence type="predicted"/>
<feature type="domain" description="SecD export protein N-terminal TM" evidence="5">
    <location>
        <begin position="3"/>
        <end position="103"/>
    </location>
</feature>
<protein>
    <recommendedName>
        <fullName evidence="5">SecD export protein N-terminal TM domain-containing protein</fullName>
    </recommendedName>
</protein>
<dbReference type="Pfam" id="PF07549">
    <property type="entry name" value="Sec_GG"/>
    <property type="match status" value="1"/>
</dbReference>
<name>A0A382WHH3_9ZZZZ</name>
<evidence type="ECO:0000313" key="6">
    <source>
        <dbReference type="EMBL" id="SVD58080.1"/>
    </source>
</evidence>
<organism evidence="6">
    <name type="scientific">marine metagenome</name>
    <dbReference type="NCBI Taxonomy" id="408172"/>
    <lineage>
        <taxon>unclassified sequences</taxon>
        <taxon>metagenomes</taxon>
        <taxon>ecological metagenomes</taxon>
    </lineage>
</organism>
<dbReference type="Gene3D" id="3.30.70.3400">
    <property type="match status" value="1"/>
</dbReference>
<evidence type="ECO:0000256" key="2">
    <source>
        <dbReference type="ARBA" id="ARBA00022692"/>
    </source>
</evidence>
<feature type="non-terminal residue" evidence="6">
    <location>
        <position position="190"/>
    </location>
</feature>
<dbReference type="AlphaFoldDB" id="A0A382WHH3"/>
<evidence type="ECO:0000259" key="5">
    <source>
        <dbReference type="Pfam" id="PF13721"/>
    </source>
</evidence>